<protein>
    <submittedName>
        <fullName evidence="11">Mechanosensitive ion channel family protein</fullName>
    </submittedName>
</protein>
<keyword evidence="5 7" id="KW-1133">Transmembrane helix</keyword>
<sequence>MTIFSHTIDFNTLIELLIVPVGIVLASLTVGIIVDQLIRRYINHHLDVEESTWKYVFVRSMHGVPIFFSFIIGLYWAIDAVEISPTLTKLLSYLLFTSNVFSITRVIARTVDGVVTMYFERSGRNLPKTTLLNSILIGVIYAMGLLVILQYYGISIAPILTAAGVGGMAVALALQETLANIFSGLHLILSKQLRIGDYIKLGSGEEGRVTDITWRFTTIIPLGASNTIVIPNKTIAGANITNYSLPTLNINISVPVGVAYDSDLATVERVTIETAKEVLARVDDNPNAEPLVRYTDFGDSSINFNVILPSSMFDHQGIIKHEFIKALTDRYRAESIDIPYPIQTIIQEKDEAAKTSPQEAAHAEK</sequence>
<evidence type="ECO:0000256" key="2">
    <source>
        <dbReference type="ARBA" id="ARBA00008017"/>
    </source>
</evidence>
<reference evidence="11 12" key="1">
    <citation type="submission" date="2020-07" db="EMBL/GenBank/DDBJ databases">
        <title>Complete genome and description of Selenomonas timonensis sp. nov., a new bacterium isolated from a gingivitis subject.</title>
        <authorList>
            <person name="Antezack A."/>
        </authorList>
    </citation>
    <scope>NUCLEOTIDE SEQUENCE [LARGE SCALE GENOMIC DNA]</scope>
    <source>
        <strain evidence="11 12">Marseille-Q3039</strain>
    </source>
</reference>
<keyword evidence="12" id="KW-1185">Reference proteome</keyword>
<accession>A0A7G7VM27</accession>
<dbReference type="Gene3D" id="3.30.70.100">
    <property type="match status" value="1"/>
</dbReference>
<dbReference type="Pfam" id="PF21082">
    <property type="entry name" value="MS_channel_3rd"/>
    <property type="match status" value="1"/>
</dbReference>
<dbReference type="InterPro" id="IPR011014">
    <property type="entry name" value="MscS_channel_TM-2"/>
</dbReference>
<dbReference type="RefSeq" id="WP_185981039.1">
    <property type="nucleotide sequence ID" value="NZ_CP060204.1"/>
</dbReference>
<feature type="transmembrane region" description="Helical" evidence="7">
    <location>
        <begin position="90"/>
        <end position="108"/>
    </location>
</feature>
<dbReference type="InterPro" id="IPR023408">
    <property type="entry name" value="MscS_beta-dom_sf"/>
</dbReference>
<evidence type="ECO:0000256" key="3">
    <source>
        <dbReference type="ARBA" id="ARBA00022475"/>
    </source>
</evidence>
<dbReference type="PANTHER" id="PTHR30221">
    <property type="entry name" value="SMALL-CONDUCTANCE MECHANOSENSITIVE CHANNEL"/>
    <property type="match status" value="1"/>
</dbReference>
<comment type="subcellular location">
    <subcellularLocation>
        <location evidence="1">Cell membrane</location>
        <topology evidence="1">Multi-pass membrane protein</topology>
    </subcellularLocation>
</comment>
<evidence type="ECO:0000256" key="6">
    <source>
        <dbReference type="ARBA" id="ARBA00023136"/>
    </source>
</evidence>
<dbReference type="GO" id="GO:0005886">
    <property type="term" value="C:plasma membrane"/>
    <property type="evidence" value="ECO:0007669"/>
    <property type="project" value="UniProtKB-SubCell"/>
</dbReference>
<organism evidence="11 12">
    <name type="scientific">Selenomonas timonae</name>
    <dbReference type="NCBI Taxonomy" id="2754044"/>
    <lineage>
        <taxon>Bacteria</taxon>
        <taxon>Bacillati</taxon>
        <taxon>Bacillota</taxon>
        <taxon>Negativicutes</taxon>
        <taxon>Selenomonadales</taxon>
        <taxon>Selenomonadaceae</taxon>
        <taxon>Selenomonas</taxon>
    </lineage>
</organism>
<dbReference type="SUPFAM" id="SSF50182">
    <property type="entry name" value="Sm-like ribonucleoproteins"/>
    <property type="match status" value="1"/>
</dbReference>
<evidence type="ECO:0000313" key="12">
    <source>
        <dbReference type="Proteomes" id="UP000515480"/>
    </source>
</evidence>
<dbReference type="GO" id="GO:0008381">
    <property type="term" value="F:mechanosensitive monoatomic ion channel activity"/>
    <property type="evidence" value="ECO:0007669"/>
    <property type="project" value="InterPro"/>
</dbReference>
<dbReference type="Pfam" id="PF00924">
    <property type="entry name" value="MS_channel_2nd"/>
    <property type="match status" value="1"/>
</dbReference>
<evidence type="ECO:0000259" key="8">
    <source>
        <dbReference type="Pfam" id="PF00924"/>
    </source>
</evidence>
<evidence type="ECO:0000259" key="9">
    <source>
        <dbReference type="Pfam" id="PF21082"/>
    </source>
</evidence>
<keyword evidence="6 7" id="KW-0472">Membrane</keyword>
<dbReference type="InterPro" id="IPR006685">
    <property type="entry name" value="MscS_channel_2nd"/>
</dbReference>
<dbReference type="InterPro" id="IPR011066">
    <property type="entry name" value="MscS_channel_C_sf"/>
</dbReference>
<feature type="transmembrane region" description="Helical" evidence="7">
    <location>
        <begin position="55"/>
        <end position="78"/>
    </location>
</feature>
<dbReference type="Gene3D" id="2.30.30.60">
    <property type="match status" value="1"/>
</dbReference>
<feature type="transmembrane region" description="Helical" evidence="7">
    <location>
        <begin position="12"/>
        <end position="34"/>
    </location>
</feature>
<evidence type="ECO:0000259" key="10">
    <source>
        <dbReference type="Pfam" id="PF21088"/>
    </source>
</evidence>
<evidence type="ECO:0000256" key="5">
    <source>
        <dbReference type="ARBA" id="ARBA00022989"/>
    </source>
</evidence>
<dbReference type="InterPro" id="IPR049278">
    <property type="entry name" value="MS_channel_C"/>
</dbReference>
<evidence type="ECO:0000256" key="4">
    <source>
        <dbReference type="ARBA" id="ARBA00022692"/>
    </source>
</evidence>
<feature type="domain" description="Mechanosensitive ion channel MscS" evidence="8">
    <location>
        <begin position="177"/>
        <end position="244"/>
    </location>
</feature>
<dbReference type="Proteomes" id="UP000515480">
    <property type="component" value="Chromosome"/>
</dbReference>
<dbReference type="InterPro" id="IPR049142">
    <property type="entry name" value="MS_channel_1st"/>
</dbReference>
<dbReference type="EMBL" id="CP060204">
    <property type="protein sequence ID" value="QNH55170.1"/>
    <property type="molecule type" value="Genomic_DNA"/>
</dbReference>
<comment type="similarity">
    <text evidence="2">Belongs to the MscS (TC 1.A.23) family.</text>
</comment>
<dbReference type="SUPFAM" id="SSF82861">
    <property type="entry name" value="Mechanosensitive channel protein MscS (YggB), transmembrane region"/>
    <property type="match status" value="1"/>
</dbReference>
<keyword evidence="4 7" id="KW-0812">Transmembrane</keyword>
<keyword evidence="3" id="KW-1003">Cell membrane</keyword>
<feature type="domain" description="Mechanosensitive ion channel MscS C-terminal" evidence="9">
    <location>
        <begin position="253"/>
        <end position="331"/>
    </location>
</feature>
<dbReference type="AlphaFoldDB" id="A0A7G7VM27"/>
<name>A0A7G7VM27_9FIRM</name>
<dbReference type="InterPro" id="IPR010920">
    <property type="entry name" value="LSM_dom_sf"/>
</dbReference>
<feature type="transmembrane region" description="Helical" evidence="7">
    <location>
        <begin position="129"/>
        <end position="149"/>
    </location>
</feature>
<proteinExistence type="inferred from homology"/>
<feature type="domain" description="Mechanosensitive ion channel transmembrane helices 2/3" evidence="10">
    <location>
        <begin position="139"/>
        <end position="175"/>
    </location>
</feature>
<dbReference type="Pfam" id="PF21088">
    <property type="entry name" value="MS_channel_1st"/>
    <property type="match status" value="1"/>
</dbReference>
<gene>
    <name evidence="11" type="ORF">H1B31_04355</name>
</gene>
<evidence type="ECO:0000313" key="11">
    <source>
        <dbReference type="EMBL" id="QNH55170.1"/>
    </source>
</evidence>
<dbReference type="Gene3D" id="1.10.287.1260">
    <property type="match status" value="1"/>
</dbReference>
<dbReference type="KEGG" id="stim:H1B31_04355"/>
<dbReference type="PANTHER" id="PTHR30221:SF1">
    <property type="entry name" value="SMALL-CONDUCTANCE MECHANOSENSITIVE CHANNEL"/>
    <property type="match status" value="1"/>
</dbReference>
<evidence type="ECO:0000256" key="1">
    <source>
        <dbReference type="ARBA" id="ARBA00004651"/>
    </source>
</evidence>
<dbReference type="InterPro" id="IPR045275">
    <property type="entry name" value="MscS_archaea/bacteria_type"/>
</dbReference>
<evidence type="ECO:0000256" key="7">
    <source>
        <dbReference type="SAM" id="Phobius"/>
    </source>
</evidence>
<dbReference type="SUPFAM" id="SSF82689">
    <property type="entry name" value="Mechanosensitive channel protein MscS (YggB), C-terminal domain"/>
    <property type="match status" value="1"/>
</dbReference>